<dbReference type="RefSeq" id="XP_039133292.1">
    <property type="nucleotide sequence ID" value="XM_039277358.1"/>
</dbReference>
<evidence type="ECO:0000313" key="4">
    <source>
        <dbReference type="RefSeq" id="XP_039133292.1"/>
    </source>
</evidence>
<feature type="transmembrane region" description="Helical" evidence="2">
    <location>
        <begin position="151"/>
        <end position="171"/>
    </location>
</feature>
<keyword evidence="2" id="KW-0472">Membrane</keyword>
<dbReference type="Proteomes" id="UP001515500">
    <property type="component" value="Chromosome 10"/>
</dbReference>
<evidence type="ECO:0000256" key="1">
    <source>
        <dbReference type="ARBA" id="ARBA00022737"/>
    </source>
</evidence>
<name>A0AB40C0X3_DIOCR</name>
<accession>A0AB40C0X3</accession>
<dbReference type="PANTHER" id="PTHR19211:SF117">
    <property type="entry name" value="ATP-BINDING CASSETTE SUB-FAMILY F MEMBER 3"/>
    <property type="match status" value="1"/>
</dbReference>
<dbReference type="SUPFAM" id="SSF52540">
    <property type="entry name" value="P-loop containing nucleoside triphosphate hydrolases"/>
    <property type="match status" value="1"/>
</dbReference>
<keyword evidence="3" id="KW-1185">Reference proteome</keyword>
<proteinExistence type="predicted"/>
<keyword evidence="2" id="KW-1133">Transmembrane helix</keyword>
<organism evidence="3 4">
    <name type="scientific">Dioscorea cayennensis subsp. rotundata</name>
    <name type="common">White Guinea yam</name>
    <name type="synonym">Dioscorea rotundata</name>
    <dbReference type="NCBI Taxonomy" id="55577"/>
    <lineage>
        <taxon>Eukaryota</taxon>
        <taxon>Viridiplantae</taxon>
        <taxon>Streptophyta</taxon>
        <taxon>Embryophyta</taxon>
        <taxon>Tracheophyta</taxon>
        <taxon>Spermatophyta</taxon>
        <taxon>Magnoliopsida</taxon>
        <taxon>Liliopsida</taxon>
        <taxon>Dioscoreales</taxon>
        <taxon>Dioscoreaceae</taxon>
        <taxon>Dioscorea</taxon>
    </lineage>
</organism>
<dbReference type="GeneID" id="120270359"/>
<dbReference type="AlphaFoldDB" id="A0AB40C0X3"/>
<dbReference type="PANTHER" id="PTHR19211">
    <property type="entry name" value="ATP-BINDING TRANSPORT PROTEIN-RELATED"/>
    <property type="match status" value="1"/>
</dbReference>
<dbReference type="InterPro" id="IPR027417">
    <property type="entry name" value="P-loop_NTPase"/>
</dbReference>
<keyword evidence="1" id="KW-0677">Repeat</keyword>
<evidence type="ECO:0000256" key="2">
    <source>
        <dbReference type="SAM" id="Phobius"/>
    </source>
</evidence>
<protein>
    <submittedName>
        <fullName evidence="4">Uncharacterized protein LOC120270359</fullName>
    </submittedName>
</protein>
<sequence length="185" mass="21419">MPLRQVKRLEPTWSTRTKTTSTPRFFWCLRPSCTSTNVYFVRWSESRVAFSKITFKKPHIILLDEPSNHLDLDAVGALIQGLVIFQGGVLMVSHDEHLISSSICSMIQNSLQSYILELLLKSLCSPCLFFKMDNKIIQTCHSTSIKNELDFVLLDVLTILFCIGLLFWMLIDRIVYFAMYYKSYC</sequence>
<gene>
    <name evidence="4" type="primary">LOC120270359</name>
</gene>
<reference evidence="4" key="1">
    <citation type="submission" date="2025-08" db="UniProtKB">
        <authorList>
            <consortium name="RefSeq"/>
        </authorList>
    </citation>
    <scope>IDENTIFICATION</scope>
</reference>
<dbReference type="InterPro" id="IPR050611">
    <property type="entry name" value="ABCF"/>
</dbReference>
<dbReference type="GO" id="GO:0005524">
    <property type="term" value="F:ATP binding"/>
    <property type="evidence" value="ECO:0007669"/>
    <property type="project" value="TreeGrafter"/>
</dbReference>
<keyword evidence="2" id="KW-0812">Transmembrane</keyword>
<dbReference type="Gene3D" id="3.40.50.300">
    <property type="entry name" value="P-loop containing nucleotide triphosphate hydrolases"/>
    <property type="match status" value="1"/>
</dbReference>
<evidence type="ECO:0000313" key="3">
    <source>
        <dbReference type="Proteomes" id="UP001515500"/>
    </source>
</evidence>